<sequence length="69" mass="7899">MKVSSLCNTLCVFVELLLQVVVRHMCAQCIFNIPNSSRVSRDAAKYKAEIKRRKDYNWYGLECEVSALG</sequence>
<keyword evidence="1" id="KW-0732">Signal</keyword>
<evidence type="ECO:0000313" key="2">
    <source>
        <dbReference type="EMBL" id="JAW16222.1"/>
    </source>
</evidence>
<proteinExistence type="predicted"/>
<evidence type="ECO:0000256" key="1">
    <source>
        <dbReference type="SAM" id="SignalP"/>
    </source>
</evidence>
<name>A0A224Y537_9HEMI</name>
<reference evidence="2" key="1">
    <citation type="journal article" date="2018" name="PLoS Negl. Trop. Dis.">
        <title>An insight into the salivary gland and fat body transcriptome of Panstrongylus lignarius (Hemiptera: Heteroptera), the main vector of Chagas disease in Peru.</title>
        <authorList>
            <person name="Nevoa J.C."/>
            <person name="Mendes M.T."/>
            <person name="da Silva M.V."/>
            <person name="Soares S.C."/>
            <person name="Oliveira C.J.F."/>
            <person name="Ribeiro J.M.C."/>
        </authorList>
    </citation>
    <scope>NUCLEOTIDE SEQUENCE</scope>
</reference>
<dbReference type="EMBL" id="GFTR01000204">
    <property type="protein sequence ID" value="JAW16222.1"/>
    <property type="molecule type" value="Transcribed_RNA"/>
</dbReference>
<feature type="chain" id="PRO_5012691421" evidence="1">
    <location>
        <begin position="28"/>
        <end position="69"/>
    </location>
</feature>
<feature type="signal peptide" evidence="1">
    <location>
        <begin position="1"/>
        <end position="27"/>
    </location>
</feature>
<accession>A0A224Y537</accession>
<organism evidence="2">
    <name type="scientific">Panstrongylus lignarius</name>
    <dbReference type="NCBI Taxonomy" id="156445"/>
    <lineage>
        <taxon>Eukaryota</taxon>
        <taxon>Metazoa</taxon>
        <taxon>Ecdysozoa</taxon>
        <taxon>Arthropoda</taxon>
        <taxon>Hexapoda</taxon>
        <taxon>Insecta</taxon>
        <taxon>Pterygota</taxon>
        <taxon>Neoptera</taxon>
        <taxon>Paraneoptera</taxon>
        <taxon>Hemiptera</taxon>
        <taxon>Heteroptera</taxon>
        <taxon>Panheteroptera</taxon>
        <taxon>Cimicomorpha</taxon>
        <taxon>Reduviidae</taxon>
        <taxon>Triatominae</taxon>
        <taxon>Panstrongylus</taxon>
    </lineage>
</organism>
<protein>
    <submittedName>
        <fullName evidence="2">Putative secreted protein</fullName>
    </submittedName>
</protein>
<dbReference type="AlphaFoldDB" id="A0A224Y537"/>